<feature type="transmembrane region" description="Helical" evidence="9">
    <location>
        <begin position="12"/>
        <end position="34"/>
    </location>
</feature>
<name>A0A0F6YH95_9BACT</name>
<keyword evidence="3" id="KW-1003">Cell membrane</keyword>
<organism evidence="11 12">
    <name type="scientific">Sandaracinus amylolyticus</name>
    <dbReference type="NCBI Taxonomy" id="927083"/>
    <lineage>
        <taxon>Bacteria</taxon>
        <taxon>Pseudomonadati</taxon>
        <taxon>Myxococcota</taxon>
        <taxon>Polyangia</taxon>
        <taxon>Polyangiales</taxon>
        <taxon>Sandaracinaceae</taxon>
        <taxon>Sandaracinus</taxon>
    </lineage>
</organism>
<sequence>MDIVESLLRVALLGSSWVLWLLLALSVVSFAAMAERWVFFRRNRAGGEALRRSLSKALHEDDEDALSKALISNPSVEADVLRAALEWRRGGPEAFSDAVESEIGRARAQLERSMTLLGTLGNNAPFIGLFGTVLGVIEAFHHLSDGSGEAAMGNVMSGIAEALVATGVGIFVAIPAVVAYNVAQKKIADVENDVQALAKLVSAWLRAGGEPHARRAPARVREDVRGELALAEAE</sequence>
<evidence type="ECO:0000256" key="7">
    <source>
        <dbReference type="ARBA" id="ARBA00023136"/>
    </source>
</evidence>
<keyword evidence="2 8" id="KW-0813">Transport</keyword>
<dbReference type="GO" id="GO:0017038">
    <property type="term" value="P:protein import"/>
    <property type="evidence" value="ECO:0007669"/>
    <property type="project" value="TreeGrafter"/>
</dbReference>
<keyword evidence="7 9" id="KW-0472">Membrane</keyword>
<evidence type="ECO:0000259" key="10">
    <source>
        <dbReference type="Pfam" id="PF01618"/>
    </source>
</evidence>
<dbReference type="EMBL" id="CP011125">
    <property type="protein sequence ID" value="AKF05641.1"/>
    <property type="molecule type" value="Genomic_DNA"/>
</dbReference>
<evidence type="ECO:0000256" key="8">
    <source>
        <dbReference type="RuleBase" id="RU004057"/>
    </source>
</evidence>
<protein>
    <submittedName>
        <fullName evidence="11">MotA/TolQ/ExbB proton channel family protein</fullName>
    </submittedName>
</protein>
<dbReference type="PANTHER" id="PTHR30625:SF15">
    <property type="entry name" value="BIOPOLYMER TRANSPORT PROTEIN EXBB"/>
    <property type="match status" value="1"/>
</dbReference>
<accession>A0A0F6YH95</accession>
<keyword evidence="5 8" id="KW-0653">Protein transport</keyword>
<feature type="domain" description="MotA/TolQ/ExbB proton channel" evidence="10">
    <location>
        <begin position="75"/>
        <end position="194"/>
    </location>
</feature>
<evidence type="ECO:0000256" key="4">
    <source>
        <dbReference type="ARBA" id="ARBA00022692"/>
    </source>
</evidence>
<dbReference type="Pfam" id="PF01618">
    <property type="entry name" value="MotA_ExbB"/>
    <property type="match status" value="1"/>
</dbReference>
<comment type="similarity">
    <text evidence="8">Belongs to the exbB/tolQ family.</text>
</comment>
<comment type="subcellular location">
    <subcellularLocation>
        <location evidence="1">Cell membrane</location>
        <topology evidence="1">Multi-pass membrane protein</topology>
    </subcellularLocation>
    <subcellularLocation>
        <location evidence="8">Membrane</location>
        <topology evidence="8">Multi-pass membrane protein</topology>
    </subcellularLocation>
</comment>
<evidence type="ECO:0000313" key="11">
    <source>
        <dbReference type="EMBL" id="AKF05641.1"/>
    </source>
</evidence>
<feature type="transmembrane region" description="Helical" evidence="9">
    <location>
        <begin position="115"/>
        <end position="137"/>
    </location>
</feature>
<gene>
    <name evidence="11" type="ORF">DB32_002790</name>
</gene>
<evidence type="ECO:0000313" key="12">
    <source>
        <dbReference type="Proteomes" id="UP000034883"/>
    </source>
</evidence>
<feature type="transmembrane region" description="Helical" evidence="9">
    <location>
        <begin position="157"/>
        <end position="180"/>
    </location>
</feature>
<dbReference type="RefSeq" id="WP_053232891.1">
    <property type="nucleotide sequence ID" value="NZ_CP011125.1"/>
</dbReference>
<dbReference type="STRING" id="927083.DB32_002790"/>
<evidence type="ECO:0000256" key="6">
    <source>
        <dbReference type="ARBA" id="ARBA00022989"/>
    </source>
</evidence>
<evidence type="ECO:0000256" key="5">
    <source>
        <dbReference type="ARBA" id="ARBA00022927"/>
    </source>
</evidence>
<evidence type="ECO:0000256" key="3">
    <source>
        <dbReference type="ARBA" id="ARBA00022475"/>
    </source>
</evidence>
<keyword evidence="4 9" id="KW-0812">Transmembrane</keyword>
<keyword evidence="12" id="KW-1185">Reference proteome</keyword>
<dbReference type="PANTHER" id="PTHR30625">
    <property type="entry name" value="PROTEIN TOLQ"/>
    <property type="match status" value="1"/>
</dbReference>
<dbReference type="InterPro" id="IPR050790">
    <property type="entry name" value="ExbB/TolQ_transport"/>
</dbReference>
<proteinExistence type="inferred from homology"/>
<reference evidence="11 12" key="1">
    <citation type="submission" date="2015-03" db="EMBL/GenBank/DDBJ databases">
        <title>Genome assembly of Sandaracinus amylolyticus DSM 53668.</title>
        <authorList>
            <person name="Sharma G."/>
            <person name="Subramanian S."/>
        </authorList>
    </citation>
    <scope>NUCLEOTIDE SEQUENCE [LARGE SCALE GENOMIC DNA]</scope>
    <source>
        <strain evidence="11 12">DSM 53668</strain>
    </source>
</reference>
<dbReference type="Proteomes" id="UP000034883">
    <property type="component" value="Chromosome"/>
</dbReference>
<evidence type="ECO:0000256" key="1">
    <source>
        <dbReference type="ARBA" id="ARBA00004651"/>
    </source>
</evidence>
<evidence type="ECO:0000256" key="9">
    <source>
        <dbReference type="SAM" id="Phobius"/>
    </source>
</evidence>
<keyword evidence="6 9" id="KW-1133">Transmembrane helix</keyword>
<dbReference type="KEGG" id="samy:DB32_002790"/>
<dbReference type="AlphaFoldDB" id="A0A0F6YH95"/>
<evidence type="ECO:0000256" key="2">
    <source>
        <dbReference type="ARBA" id="ARBA00022448"/>
    </source>
</evidence>
<dbReference type="InterPro" id="IPR002898">
    <property type="entry name" value="MotA_ExbB_proton_chnl"/>
</dbReference>
<dbReference type="OrthoDB" id="9805133at2"/>
<dbReference type="GO" id="GO:0005886">
    <property type="term" value="C:plasma membrane"/>
    <property type="evidence" value="ECO:0007669"/>
    <property type="project" value="UniProtKB-SubCell"/>
</dbReference>